<dbReference type="Proteomes" id="UP000298218">
    <property type="component" value="Unassembled WGS sequence"/>
</dbReference>
<gene>
    <name evidence="3" type="ORF">E3T53_10275</name>
</gene>
<sequence>MTDQTGDRTDNSERPRAGADTTTTTSAPTRRRTPRWLGLSLAIIFGLVYAYDVWEAIGNIVGVSLAAQSLDTTLSGFGWLVLVWGIAMPVVVFALAFWIGRRRTAVIQALLYLAGLAVVAALALDLFVLFGVGRLIV</sequence>
<comment type="caution">
    <text evidence="3">The sequence shown here is derived from an EMBL/GenBank/DDBJ whole genome shotgun (WGS) entry which is preliminary data.</text>
</comment>
<name>A0A4Y8KTC3_9MICO</name>
<proteinExistence type="predicted"/>
<feature type="transmembrane region" description="Helical" evidence="2">
    <location>
        <begin position="77"/>
        <end position="98"/>
    </location>
</feature>
<feature type="compositionally biased region" description="Low complexity" evidence="1">
    <location>
        <begin position="18"/>
        <end position="28"/>
    </location>
</feature>
<dbReference type="AlphaFoldDB" id="A0A4Y8KTC3"/>
<reference evidence="3 4" key="1">
    <citation type="submission" date="2019-03" db="EMBL/GenBank/DDBJ databases">
        <title>Genomics of glacier-inhabiting Cryobacterium strains.</title>
        <authorList>
            <person name="Liu Q."/>
            <person name="Xin Y.-H."/>
        </authorList>
    </citation>
    <scope>NUCLEOTIDE SEQUENCE [LARGE SCALE GENOMIC DNA]</scope>
    <source>
        <strain evidence="3 4">CGMCC 1.4292</strain>
    </source>
</reference>
<feature type="compositionally biased region" description="Basic and acidic residues" evidence="1">
    <location>
        <begin position="1"/>
        <end position="17"/>
    </location>
</feature>
<protein>
    <submittedName>
        <fullName evidence="3">Uncharacterized protein</fullName>
    </submittedName>
</protein>
<keyword evidence="2" id="KW-0812">Transmembrane</keyword>
<dbReference type="RefSeq" id="WP_134174144.1">
    <property type="nucleotide sequence ID" value="NZ_SODI01000001.1"/>
</dbReference>
<accession>A0A4Y8KTC3</accession>
<feature type="transmembrane region" description="Helical" evidence="2">
    <location>
        <begin position="110"/>
        <end position="132"/>
    </location>
</feature>
<dbReference type="EMBL" id="SOHQ01000028">
    <property type="protein sequence ID" value="TFD78560.1"/>
    <property type="molecule type" value="Genomic_DNA"/>
</dbReference>
<evidence type="ECO:0000256" key="2">
    <source>
        <dbReference type="SAM" id="Phobius"/>
    </source>
</evidence>
<keyword evidence="2" id="KW-1133">Transmembrane helix</keyword>
<dbReference type="OrthoDB" id="5116782at2"/>
<keyword evidence="4" id="KW-1185">Reference proteome</keyword>
<evidence type="ECO:0000313" key="4">
    <source>
        <dbReference type="Proteomes" id="UP000298218"/>
    </source>
</evidence>
<keyword evidence="2" id="KW-0472">Membrane</keyword>
<evidence type="ECO:0000256" key="1">
    <source>
        <dbReference type="SAM" id="MobiDB-lite"/>
    </source>
</evidence>
<evidence type="ECO:0000313" key="3">
    <source>
        <dbReference type="EMBL" id="TFD78560.1"/>
    </source>
</evidence>
<feature type="region of interest" description="Disordered" evidence="1">
    <location>
        <begin position="1"/>
        <end position="30"/>
    </location>
</feature>
<feature type="transmembrane region" description="Helical" evidence="2">
    <location>
        <begin position="36"/>
        <end position="57"/>
    </location>
</feature>
<organism evidence="3 4">
    <name type="scientific">Cryobacterium psychrophilum</name>
    <dbReference type="NCBI Taxonomy" id="41988"/>
    <lineage>
        <taxon>Bacteria</taxon>
        <taxon>Bacillati</taxon>
        <taxon>Actinomycetota</taxon>
        <taxon>Actinomycetes</taxon>
        <taxon>Micrococcales</taxon>
        <taxon>Microbacteriaceae</taxon>
        <taxon>Cryobacterium</taxon>
    </lineage>
</organism>